<accession>A0ABU9CKZ5</accession>
<evidence type="ECO:0000256" key="1">
    <source>
        <dbReference type="ARBA" id="ARBA00002684"/>
    </source>
</evidence>
<keyword evidence="14" id="KW-1185">Reference proteome</keyword>
<feature type="domain" description="Type II secretion system protein GspF" evidence="12">
    <location>
        <begin position="233"/>
        <end position="354"/>
    </location>
</feature>
<proteinExistence type="inferred from homology"/>
<evidence type="ECO:0000256" key="4">
    <source>
        <dbReference type="ARBA" id="ARBA00022448"/>
    </source>
</evidence>
<name>A0ABU9CKZ5_9BURK</name>
<keyword evidence="5" id="KW-1003">Cell membrane</keyword>
<dbReference type="PRINTS" id="PR00812">
    <property type="entry name" value="BCTERIALGSPF"/>
</dbReference>
<evidence type="ECO:0000256" key="9">
    <source>
        <dbReference type="ARBA" id="ARBA00030750"/>
    </source>
</evidence>
<reference evidence="13 14" key="1">
    <citation type="submission" date="2024-04" db="EMBL/GenBank/DDBJ databases">
        <title>Novel species of the genus Ideonella isolated from streams.</title>
        <authorList>
            <person name="Lu H."/>
        </authorList>
    </citation>
    <scope>NUCLEOTIDE SEQUENCE [LARGE SCALE GENOMIC DNA]</scope>
    <source>
        <strain evidence="13 14">DXS22W</strain>
    </source>
</reference>
<evidence type="ECO:0000256" key="11">
    <source>
        <dbReference type="SAM" id="Phobius"/>
    </source>
</evidence>
<evidence type="ECO:0000256" key="3">
    <source>
        <dbReference type="ARBA" id="ARBA00005745"/>
    </source>
</evidence>
<feature type="transmembrane region" description="Helical" evidence="11">
    <location>
        <begin position="335"/>
        <end position="355"/>
    </location>
</feature>
<keyword evidence="6 10" id="KW-0812">Transmembrane</keyword>
<organism evidence="13 14">
    <name type="scientific">Pseudaquabacterium inlustre</name>
    <dbReference type="NCBI Taxonomy" id="2984192"/>
    <lineage>
        <taxon>Bacteria</taxon>
        <taxon>Pseudomonadati</taxon>
        <taxon>Pseudomonadota</taxon>
        <taxon>Betaproteobacteria</taxon>
        <taxon>Burkholderiales</taxon>
        <taxon>Sphaerotilaceae</taxon>
        <taxon>Pseudaquabacterium</taxon>
    </lineage>
</organism>
<protein>
    <recommendedName>
        <fullName evidence="9">General secretion pathway protein F</fullName>
    </recommendedName>
</protein>
<dbReference type="EMBL" id="JBBUTH010000009">
    <property type="protein sequence ID" value="MEK8052497.1"/>
    <property type="molecule type" value="Genomic_DNA"/>
</dbReference>
<dbReference type="PANTHER" id="PTHR30012">
    <property type="entry name" value="GENERAL SECRETION PATHWAY PROTEIN"/>
    <property type="match status" value="1"/>
</dbReference>
<gene>
    <name evidence="13" type="ORF">AACH10_19750</name>
</gene>
<evidence type="ECO:0000256" key="10">
    <source>
        <dbReference type="RuleBase" id="RU003923"/>
    </source>
</evidence>
<feature type="transmembrane region" description="Helical" evidence="11">
    <location>
        <begin position="130"/>
        <end position="152"/>
    </location>
</feature>
<feature type="domain" description="Type II secretion system protein GspF" evidence="12">
    <location>
        <begin position="31"/>
        <end position="153"/>
    </location>
</feature>
<sequence>MLTTRYVVDAEGRFVRQSGLPGADRFDRALFAEDLAGLLQAGLSLHEALGVLAEGMPARADRARMQVLRQRIVNGLPVSRAMGDDPAYGAVLVALVQAGERSSGLAEGLARYAAAARRTQALRQQLQSALVYPTLLLAVALGVVLFLLGWMVPQFATVVADADAALSPAAQRLVATGRWLGEHRARWLGALGLVLASLVLLLCRADGRARLLAALSRWPGLQHTLLLLGGSRFFATVGMLTQAGLPLTQALELAQPLLLPAGREHLRGVLVQLRTGRALADCLDSRHFGDPVVGRLLEVGQRTGDLPATLARLTLLLEARAARRMAHLSHAFEPALMLLLGGLIGGVVLLMYVPLLELSSALQ</sequence>
<evidence type="ECO:0000313" key="14">
    <source>
        <dbReference type="Proteomes" id="UP001365405"/>
    </source>
</evidence>
<dbReference type="InterPro" id="IPR001992">
    <property type="entry name" value="T2SS_GspF/T4SS_PilC_CS"/>
</dbReference>
<feature type="transmembrane region" description="Helical" evidence="11">
    <location>
        <begin position="185"/>
        <end position="203"/>
    </location>
</feature>
<dbReference type="PANTHER" id="PTHR30012:SF0">
    <property type="entry name" value="TYPE II SECRETION SYSTEM PROTEIN F-RELATED"/>
    <property type="match status" value="1"/>
</dbReference>
<dbReference type="InterPro" id="IPR042094">
    <property type="entry name" value="T2SS_GspF_sf"/>
</dbReference>
<comment type="function">
    <text evidence="1">Component of the type II secretion system inner membrane complex required for the energy-dependent secretion of extracellular factors such as proteases and toxins from the periplasm.</text>
</comment>
<comment type="caution">
    <text evidence="13">The sequence shown here is derived from an EMBL/GenBank/DDBJ whole genome shotgun (WGS) entry which is preliminary data.</text>
</comment>
<evidence type="ECO:0000256" key="6">
    <source>
        <dbReference type="ARBA" id="ARBA00022692"/>
    </source>
</evidence>
<dbReference type="Pfam" id="PF00482">
    <property type="entry name" value="T2SSF"/>
    <property type="match status" value="2"/>
</dbReference>
<keyword evidence="4 10" id="KW-0813">Transport</keyword>
<dbReference type="PROSITE" id="PS00874">
    <property type="entry name" value="T2SP_F"/>
    <property type="match status" value="1"/>
</dbReference>
<dbReference type="Proteomes" id="UP001365405">
    <property type="component" value="Unassembled WGS sequence"/>
</dbReference>
<keyword evidence="7 11" id="KW-1133">Transmembrane helix</keyword>
<evidence type="ECO:0000259" key="12">
    <source>
        <dbReference type="Pfam" id="PF00482"/>
    </source>
</evidence>
<evidence type="ECO:0000256" key="5">
    <source>
        <dbReference type="ARBA" id="ARBA00022475"/>
    </source>
</evidence>
<comment type="subcellular location">
    <subcellularLocation>
        <location evidence="10">Cell inner membrane</location>
        <topology evidence="10">Multi-pass membrane protein</topology>
    </subcellularLocation>
    <subcellularLocation>
        <location evidence="2">Cell membrane</location>
        <topology evidence="2">Multi-pass membrane protein</topology>
    </subcellularLocation>
</comment>
<dbReference type="Gene3D" id="1.20.81.30">
    <property type="entry name" value="Type II secretion system (T2SS), domain F"/>
    <property type="match status" value="2"/>
</dbReference>
<evidence type="ECO:0000256" key="7">
    <source>
        <dbReference type="ARBA" id="ARBA00022989"/>
    </source>
</evidence>
<evidence type="ECO:0000313" key="13">
    <source>
        <dbReference type="EMBL" id="MEK8052497.1"/>
    </source>
</evidence>
<dbReference type="InterPro" id="IPR003004">
    <property type="entry name" value="GspF/PilC"/>
</dbReference>
<dbReference type="RefSeq" id="WP_341412203.1">
    <property type="nucleotide sequence ID" value="NZ_JBBUTH010000009.1"/>
</dbReference>
<evidence type="ECO:0000256" key="8">
    <source>
        <dbReference type="ARBA" id="ARBA00023136"/>
    </source>
</evidence>
<comment type="similarity">
    <text evidence="3 10">Belongs to the GSP F family.</text>
</comment>
<dbReference type="InterPro" id="IPR018076">
    <property type="entry name" value="T2SS_GspF_dom"/>
</dbReference>
<keyword evidence="8 11" id="KW-0472">Membrane</keyword>
<evidence type="ECO:0000256" key="2">
    <source>
        <dbReference type="ARBA" id="ARBA00004651"/>
    </source>
</evidence>